<dbReference type="SUPFAM" id="SSF55729">
    <property type="entry name" value="Acyl-CoA N-acyltransferases (Nat)"/>
    <property type="match status" value="1"/>
</dbReference>
<dbReference type="Gene3D" id="3.40.630.30">
    <property type="match status" value="1"/>
</dbReference>
<dbReference type="Proteomes" id="UP000265520">
    <property type="component" value="Unassembled WGS sequence"/>
</dbReference>
<accession>A0A392MWN1</accession>
<reference evidence="2 3" key="1">
    <citation type="journal article" date="2018" name="Front. Plant Sci.">
        <title>Red Clover (Trifolium pratense) and Zigzag Clover (T. medium) - A Picture of Genomic Similarities and Differences.</title>
        <authorList>
            <person name="Dluhosova J."/>
            <person name="Istvanek J."/>
            <person name="Nedelnik J."/>
            <person name="Repkova J."/>
        </authorList>
    </citation>
    <scope>NUCLEOTIDE SEQUENCE [LARGE SCALE GENOMIC DNA]</scope>
    <source>
        <strain evidence="3">cv. 10/8</strain>
        <tissue evidence="2">Leaf</tissue>
    </source>
</reference>
<dbReference type="PROSITE" id="PS51186">
    <property type="entry name" value="GNAT"/>
    <property type="match status" value="1"/>
</dbReference>
<feature type="non-terminal residue" evidence="2">
    <location>
        <position position="109"/>
    </location>
</feature>
<dbReference type="InterPro" id="IPR042163">
    <property type="entry name" value="PHF12"/>
</dbReference>
<organism evidence="2 3">
    <name type="scientific">Trifolium medium</name>
    <dbReference type="NCBI Taxonomy" id="97028"/>
    <lineage>
        <taxon>Eukaryota</taxon>
        <taxon>Viridiplantae</taxon>
        <taxon>Streptophyta</taxon>
        <taxon>Embryophyta</taxon>
        <taxon>Tracheophyta</taxon>
        <taxon>Spermatophyta</taxon>
        <taxon>Magnoliopsida</taxon>
        <taxon>eudicotyledons</taxon>
        <taxon>Gunneridae</taxon>
        <taxon>Pentapetalae</taxon>
        <taxon>rosids</taxon>
        <taxon>fabids</taxon>
        <taxon>Fabales</taxon>
        <taxon>Fabaceae</taxon>
        <taxon>Papilionoideae</taxon>
        <taxon>50 kb inversion clade</taxon>
        <taxon>NPAAA clade</taxon>
        <taxon>Hologalegina</taxon>
        <taxon>IRL clade</taxon>
        <taxon>Trifolieae</taxon>
        <taxon>Trifolium</taxon>
    </lineage>
</organism>
<dbReference type="EMBL" id="LXQA010021034">
    <property type="protein sequence ID" value="MCH91723.1"/>
    <property type="molecule type" value="Genomic_DNA"/>
</dbReference>
<dbReference type="GO" id="GO:0016747">
    <property type="term" value="F:acyltransferase activity, transferring groups other than amino-acyl groups"/>
    <property type="evidence" value="ECO:0007669"/>
    <property type="project" value="InterPro"/>
</dbReference>
<dbReference type="PANTHER" id="PTHR46309:SF7">
    <property type="entry name" value="OS04G0433900 PROTEIN"/>
    <property type="match status" value="1"/>
</dbReference>
<dbReference type="GO" id="GO:0005634">
    <property type="term" value="C:nucleus"/>
    <property type="evidence" value="ECO:0007669"/>
    <property type="project" value="TreeGrafter"/>
</dbReference>
<dbReference type="InterPro" id="IPR016181">
    <property type="entry name" value="Acyl_CoA_acyltransferase"/>
</dbReference>
<name>A0A392MWN1_9FABA</name>
<dbReference type="Pfam" id="PF23209">
    <property type="entry name" value="IDM1_C"/>
    <property type="match status" value="1"/>
</dbReference>
<dbReference type="AlphaFoldDB" id="A0A392MWN1"/>
<protein>
    <submittedName>
        <fullName evidence="2">DNA binding protein</fullName>
    </submittedName>
</protein>
<dbReference type="GO" id="GO:0003714">
    <property type="term" value="F:transcription corepressor activity"/>
    <property type="evidence" value="ECO:0007669"/>
    <property type="project" value="InterPro"/>
</dbReference>
<evidence type="ECO:0000259" key="1">
    <source>
        <dbReference type="PROSITE" id="PS51186"/>
    </source>
</evidence>
<dbReference type="GO" id="GO:0006357">
    <property type="term" value="P:regulation of transcription by RNA polymerase II"/>
    <property type="evidence" value="ECO:0007669"/>
    <property type="project" value="TreeGrafter"/>
</dbReference>
<dbReference type="PANTHER" id="PTHR46309">
    <property type="entry name" value="PHD FINGER PROTEIN 12"/>
    <property type="match status" value="1"/>
</dbReference>
<sequence>MCRNNTLPLVLYFKASSDFARLNFQGFYTVVLEKQDVLISVASIRVHGTSVAEMPLIATCSRYRRQGMCRRLVSSIEEMLMSVKVEKLVVSAIPDLVETWTKGFGFVPV</sequence>
<feature type="domain" description="N-acetyltransferase" evidence="1">
    <location>
        <begin position="1"/>
        <end position="109"/>
    </location>
</feature>
<dbReference type="InterPro" id="IPR000182">
    <property type="entry name" value="GNAT_dom"/>
</dbReference>
<keyword evidence="3" id="KW-1185">Reference proteome</keyword>
<proteinExistence type="predicted"/>
<evidence type="ECO:0000313" key="3">
    <source>
        <dbReference type="Proteomes" id="UP000265520"/>
    </source>
</evidence>
<evidence type="ECO:0000313" key="2">
    <source>
        <dbReference type="EMBL" id="MCH91723.1"/>
    </source>
</evidence>
<dbReference type="InterPro" id="IPR056511">
    <property type="entry name" value="IDM1_C"/>
</dbReference>
<comment type="caution">
    <text evidence="2">The sequence shown here is derived from an EMBL/GenBank/DDBJ whole genome shotgun (WGS) entry which is preliminary data.</text>
</comment>